<evidence type="ECO:0000259" key="1">
    <source>
        <dbReference type="Pfam" id="PF13614"/>
    </source>
</evidence>
<dbReference type="Gene3D" id="3.40.50.300">
    <property type="entry name" value="P-loop containing nucleotide triphosphate hydrolases"/>
    <property type="match status" value="1"/>
</dbReference>
<dbReference type="InterPro" id="IPR050678">
    <property type="entry name" value="DNA_Partitioning_ATPase"/>
</dbReference>
<sequence length="344" mass="37706">MKTLALFNNKGGVGKTTLTYHLAHMLQRLGYRVLAVDLDPQANLTSSFLDDGDLAELWGEPEDALAGSAYPRRLPGTGIMSGDTGTVAAAIEPLLDQTGDVRFFDPAQIRAKLSLVPGDLELSRFEDKLSDAWPRCFTGSDKGALRVSTAFHRIIQDAGERATADIALIDVGPNLGAINRSALLAADCVLMPLAADLYSLRGLRNLGPSLRDWRRAWQDTVIPRAPKDMRLPAGTMEPIGYVIMQPVMRLSRPVRAYEPWLRRIPEVYATSVLGEPFDPEAGGDYHIATMPNYQSLMPLAHDARKPMFDLRAGDGALGATQAYVDKCYQDFRRLAKAVAARLEL</sequence>
<comment type="caution">
    <text evidence="2">The sequence shown here is derived from an EMBL/GenBank/DDBJ whole genome shotgun (WGS) entry which is preliminary data.</text>
</comment>
<dbReference type="Proteomes" id="UP000677913">
    <property type="component" value="Unassembled WGS sequence"/>
</dbReference>
<dbReference type="SUPFAM" id="SSF52540">
    <property type="entry name" value="P-loop containing nucleoside triphosphate hydrolases"/>
    <property type="match status" value="1"/>
</dbReference>
<feature type="domain" description="AAA" evidence="1">
    <location>
        <begin position="1"/>
        <end position="211"/>
    </location>
</feature>
<accession>A0A8J7WGX2</accession>
<dbReference type="AlphaFoldDB" id="A0A8J7WGX2"/>
<dbReference type="EMBL" id="JAGSXH010000005">
    <property type="protein sequence ID" value="MBS2961931.1"/>
    <property type="molecule type" value="Genomic_DNA"/>
</dbReference>
<keyword evidence="3" id="KW-1185">Reference proteome</keyword>
<dbReference type="PANTHER" id="PTHR13696">
    <property type="entry name" value="P-LOOP CONTAINING NUCLEOSIDE TRIPHOSPHATE HYDROLASE"/>
    <property type="match status" value="1"/>
</dbReference>
<dbReference type="RefSeq" id="WP_211464072.1">
    <property type="nucleotide sequence ID" value="NZ_JAGSXH010000005.1"/>
</dbReference>
<name>A0A8J7WGX2_9ACTN</name>
<organism evidence="2 3">
    <name type="scientific">Actinocrinis puniceicyclus</name>
    <dbReference type="NCBI Taxonomy" id="977794"/>
    <lineage>
        <taxon>Bacteria</taxon>
        <taxon>Bacillati</taxon>
        <taxon>Actinomycetota</taxon>
        <taxon>Actinomycetes</taxon>
        <taxon>Catenulisporales</taxon>
        <taxon>Actinospicaceae</taxon>
        <taxon>Actinocrinis</taxon>
    </lineage>
</organism>
<gene>
    <name evidence="2" type="ORF">KGA66_02645</name>
</gene>
<dbReference type="InterPro" id="IPR027417">
    <property type="entry name" value="P-loop_NTPase"/>
</dbReference>
<dbReference type="CDD" id="cd02042">
    <property type="entry name" value="ParAB_family"/>
    <property type="match status" value="1"/>
</dbReference>
<dbReference type="Pfam" id="PF13614">
    <property type="entry name" value="AAA_31"/>
    <property type="match status" value="1"/>
</dbReference>
<proteinExistence type="predicted"/>
<reference evidence="2" key="1">
    <citation type="submission" date="2021-04" db="EMBL/GenBank/DDBJ databases">
        <title>Genome based classification of Actinospica acidithermotolerans sp. nov., an actinobacterium isolated from an Indonesian hot spring.</title>
        <authorList>
            <person name="Kusuma A.B."/>
            <person name="Putra K.E."/>
            <person name="Nafisah S."/>
            <person name="Loh J."/>
            <person name="Nouioui I."/>
            <person name="Goodfellow M."/>
        </authorList>
    </citation>
    <scope>NUCLEOTIDE SEQUENCE</scope>
    <source>
        <strain evidence="2">DSM 45618</strain>
    </source>
</reference>
<protein>
    <submittedName>
        <fullName evidence="2">ParA family protein</fullName>
    </submittedName>
</protein>
<evidence type="ECO:0000313" key="2">
    <source>
        <dbReference type="EMBL" id="MBS2961931.1"/>
    </source>
</evidence>
<dbReference type="PANTHER" id="PTHR13696:SF99">
    <property type="entry name" value="COBYRINIC ACID AC-DIAMIDE SYNTHASE"/>
    <property type="match status" value="1"/>
</dbReference>
<evidence type="ECO:0000313" key="3">
    <source>
        <dbReference type="Proteomes" id="UP000677913"/>
    </source>
</evidence>
<dbReference type="InterPro" id="IPR025669">
    <property type="entry name" value="AAA_dom"/>
</dbReference>